<dbReference type="Proteomes" id="UP000001075">
    <property type="component" value="Unassembled WGS sequence"/>
</dbReference>
<proteinExistence type="predicted"/>
<gene>
    <name evidence="1" type="ORF">I79_020788</name>
</gene>
<dbReference type="AlphaFoldDB" id="G3IB02"/>
<organism evidence="1 2">
    <name type="scientific">Cricetulus griseus</name>
    <name type="common">Chinese hamster</name>
    <name type="synonym">Cricetulus barabensis griseus</name>
    <dbReference type="NCBI Taxonomy" id="10029"/>
    <lineage>
        <taxon>Eukaryota</taxon>
        <taxon>Metazoa</taxon>
        <taxon>Chordata</taxon>
        <taxon>Craniata</taxon>
        <taxon>Vertebrata</taxon>
        <taxon>Euteleostomi</taxon>
        <taxon>Mammalia</taxon>
        <taxon>Eutheria</taxon>
        <taxon>Euarchontoglires</taxon>
        <taxon>Glires</taxon>
        <taxon>Rodentia</taxon>
        <taxon>Myomorpha</taxon>
        <taxon>Muroidea</taxon>
        <taxon>Cricetidae</taxon>
        <taxon>Cricetinae</taxon>
        <taxon>Cricetulus</taxon>
    </lineage>
</organism>
<dbReference type="InParanoid" id="G3IB02"/>
<protein>
    <submittedName>
        <fullName evidence="1">Uncharacterized protein</fullName>
    </submittedName>
</protein>
<name>G3IB02_CRIGR</name>
<evidence type="ECO:0000313" key="2">
    <source>
        <dbReference type="Proteomes" id="UP000001075"/>
    </source>
</evidence>
<dbReference type="EMBL" id="JH001776">
    <property type="protein sequence ID" value="EGW10993.1"/>
    <property type="molecule type" value="Genomic_DNA"/>
</dbReference>
<accession>G3IB02</accession>
<reference evidence="2" key="1">
    <citation type="journal article" date="2011" name="Nat. Biotechnol.">
        <title>The genomic sequence of the Chinese hamster ovary (CHO)-K1 cell line.</title>
        <authorList>
            <person name="Xu X."/>
            <person name="Nagarajan H."/>
            <person name="Lewis N.E."/>
            <person name="Pan S."/>
            <person name="Cai Z."/>
            <person name="Liu X."/>
            <person name="Chen W."/>
            <person name="Xie M."/>
            <person name="Wang W."/>
            <person name="Hammond S."/>
            <person name="Andersen M.R."/>
            <person name="Neff N."/>
            <person name="Passarelli B."/>
            <person name="Koh W."/>
            <person name="Fan H.C."/>
            <person name="Wang J."/>
            <person name="Gui Y."/>
            <person name="Lee K.H."/>
            <person name="Betenbaugh M.J."/>
            <person name="Quake S.R."/>
            <person name="Famili I."/>
            <person name="Palsson B.O."/>
            <person name="Wang J."/>
        </authorList>
    </citation>
    <scope>NUCLEOTIDE SEQUENCE [LARGE SCALE GENOMIC DNA]</scope>
    <source>
        <strain evidence="2">CHO K1 cell line</strain>
    </source>
</reference>
<evidence type="ECO:0000313" key="1">
    <source>
        <dbReference type="EMBL" id="EGW10993.1"/>
    </source>
</evidence>
<sequence>MYNAIAFPVYAVLFTPRRLLTARFGTQRAICQVGFWEQDVANTDTEASLALERSSCSLVKEDEQRLRLF</sequence>